<feature type="region of interest" description="Disordered" evidence="5">
    <location>
        <begin position="1"/>
        <end position="22"/>
    </location>
</feature>
<evidence type="ECO:0000313" key="8">
    <source>
        <dbReference type="Proteomes" id="UP001589535"/>
    </source>
</evidence>
<dbReference type="PROSITE" id="PS50977">
    <property type="entry name" value="HTH_TETR_2"/>
    <property type="match status" value="1"/>
</dbReference>
<name>A0ABV5U1S2_9PSEU</name>
<dbReference type="Pfam" id="PF02909">
    <property type="entry name" value="TetR_C_1"/>
    <property type="match status" value="1"/>
</dbReference>
<dbReference type="InterPro" id="IPR036271">
    <property type="entry name" value="Tet_transcr_reg_TetR-rel_C_sf"/>
</dbReference>
<dbReference type="EMBL" id="JBHMBK010000009">
    <property type="protein sequence ID" value="MFB9685313.1"/>
    <property type="molecule type" value="Genomic_DNA"/>
</dbReference>
<protein>
    <submittedName>
        <fullName evidence="7">TetR/AcrR family transcriptional regulator</fullName>
    </submittedName>
</protein>
<dbReference type="PANTHER" id="PTHR30055">
    <property type="entry name" value="HTH-TYPE TRANSCRIPTIONAL REGULATOR RUTR"/>
    <property type="match status" value="1"/>
</dbReference>
<sequence>MTIWMRPENPERSGPGRRPGYSRARITQAAITVADAEGLDAATMRRIAADLGTGAMSLYRYVPSRDDLIDLMLDAVTGEIELPDRPGGDWRADLSLVAHRTREVGLRHPWQVALANRRPTLGPNSLRVYDFTLATLAGFDLDIDRITSLVGMLTDYVHSAVHREIGWLAEARRTGMDTAEWMSAYVGPYVAQVVMSGRYPMFTRTVREARVSHLPPAARFQYGLDHVLDGIAAGLPARGDGHPAVAAD</sequence>
<dbReference type="Gene3D" id="1.10.357.10">
    <property type="entry name" value="Tetracycline Repressor, domain 2"/>
    <property type="match status" value="1"/>
</dbReference>
<evidence type="ECO:0000313" key="7">
    <source>
        <dbReference type="EMBL" id="MFB9685313.1"/>
    </source>
</evidence>
<evidence type="ECO:0000256" key="1">
    <source>
        <dbReference type="ARBA" id="ARBA00023015"/>
    </source>
</evidence>
<gene>
    <name evidence="7" type="ORF">ACFFTO_14055</name>
</gene>
<feature type="domain" description="HTH tetR-type" evidence="6">
    <location>
        <begin position="20"/>
        <end position="80"/>
    </location>
</feature>
<dbReference type="InterPro" id="IPR050109">
    <property type="entry name" value="HTH-type_TetR-like_transc_reg"/>
</dbReference>
<dbReference type="InterPro" id="IPR001647">
    <property type="entry name" value="HTH_TetR"/>
</dbReference>
<dbReference type="InterPro" id="IPR009057">
    <property type="entry name" value="Homeodomain-like_sf"/>
</dbReference>
<evidence type="ECO:0000256" key="4">
    <source>
        <dbReference type="PROSITE-ProRule" id="PRU00335"/>
    </source>
</evidence>
<keyword evidence="1" id="KW-0805">Transcription regulation</keyword>
<dbReference type="InterPro" id="IPR004111">
    <property type="entry name" value="Repressor_TetR_C"/>
</dbReference>
<accession>A0ABV5U1S2</accession>
<reference evidence="7 8" key="1">
    <citation type="submission" date="2024-09" db="EMBL/GenBank/DDBJ databases">
        <authorList>
            <person name="Sun Q."/>
            <person name="Mori K."/>
        </authorList>
    </citation>
    <scope>NUCLEOTIDE SEQUENCE [LARGE SCALE GENOMIC DNA]</scope>
    <source>
        <strain evidence="7 8">JCM 13852</strain>
    </source>
</reference>
<dbReference type="Gene3D" id="1.10.10.60">
    <property type="entry name" value="Homeodomain-like"/>
    <property type="match status" value="1"/>
</dbReference>
<evidence type="ECO:0000256" key="2">
    <source>
        <dbReference type="ARBA" id="ARBA00023125"/>
    </source>
</evidence>
<dbReference type="SUPFAM" id="SSF48498">
    <property type="entry name" value="Tetracyclin repressor-like, C-terminal domain"/>
    <property type="match status" value="1"/>
</dbReference>
<comment type="caution">
    <text evidence="7">The sequence shown here is derived from an EMBL/GenBank/DDBJ whole genome shotgun (WGS) entry which is preliminary data.</text>
</comment>
<proteinExistence type="predicted"/>
<keyword evidence="8" id="KW-1185">Reference proteome</keyword>
<evidence type="ECO:0000256" key="3">
    <source>
        <dbReference type="ARBA" id="ARBA00023163"/>
    </source>
</evidence>
<dbReference type="RefSeq" id="WP_378192805.1">
    <property type="nucleotide sequence ID" value="NZ_JBHMBK010000009.1"/>
</dbReference>
<dbReference type="SUPFAM" id="SSF46689">
    <property type="entry name" value="Homeodomain-like"/>
    <property type="match status" value="1"/>
</dbReference>
<organism evidence="7 8">
    <name type="scientific">Amycolatopsis plumensis</name>
    <dbReference type="NCBI Taxonomy" id="236508"/>
    <lineage>
        <taxon>Bacteria</taxon>
        <taxon>Bacillati</taxon>
        <taxon>Actinomycetota</taxon>
        <taxon>Actinomycetes</taxon>
        <taxon>Pseudonocardiales</taxon>
        <taxon>Pseudonocardiaceae</taxon>
        <taxon>Amycolatopsis</taxon>
    </lineage>
</organism>
<feature type="DNA-binding region" description="H-T-H motif" evidence="4">
    <location>
        <begin position="43"/>
        <end position="62"/>
    </location>
</feature>
<dbReference type="Proteomes" id="UP001589535">
    <property type="component" value="Unassembled WGS sequence"/>
</dbReference>
<dbReference type="PANTHER" id="PTHR30055:SF151">
    <property type="entry name" value="TRANSCRIPTIONAL REGULATORY PROTEIN"/>
    <property type="match status" value="1"/>
</dbReference>
<keyword evidence="3" id="KW-0804">Transcription</keyword>
<feature type="compositionally biased region" description="Low complexity" evidence="5">
    <location>
        <begin position="12"/>
        <end position="22"/>
    </location>
</feature>
<evidence type="ECO:0000256" key="5">
    <source>
        <dbReference type="SAM" id="MobiDB-lite"/>
    </source>
</evidence>
<evidence type="ECO:0000259" key="6">
    <source>
        <dbReference type="PROSITE" id="PS50977"/>
    </source>
</evidence>
<dbReference type="Pfam" id="PF00440">
    <property type="entry name" value="TetR_N"/>
    <property type="match status" value="1"/>
</dbReference>
<keyword evidence="2 4" id="KW-0238">DNA-binding</keyword>